<dbReference type="PROSITE" id="PS50987">
    <property type="entry name" value="HTH_ARSR_2"/>
    <property type="match status" value="1"/>
</dbReference>
<evidence type="ECO:0000259" key="4">
    <source>
        <dbReference type="PROSITE" id="PS50987"/>
    </source>
</evidence>
<dbReference type="InterPro" id="IPR036388">
    <property type="entry name" value="WH-like_DNA-bd_sf"/>
</dbReference>
<dbReference type="InterPro" id="IPR011991">
    <property type="entry name" value="ArsR-like_HTH"/>
</dbReference>
<dbReference type="Pfam" id="PF01022">
    <property type="entry name" value="HTH_5"/>
    <property type="match status" value="1"/>
</dbReference>
<accession>A0A2W5WXT3</accession>
<evidence type="ECO:0000256" key="1">
    <source>
        <dbReference type="ARBA" id="ARBA00023015"/>
    </source>
</evidence>
<organism evidence="5 6">
    <name type="scientific">Xylanimonas oleitrophica</name>
    <dbReference type="NCBI Taxonomy" id="2607479"/>
    <lineage>
        <taxon>Bacteria</taxon>
        <taxon>Bacillati</taxon>
        <taxon>Actinomycetota</taxon>
        <taxon>Actinomycetes</taxon>
        <taxon>Micrococcales</taxon>
        <taxon>Promicromonosporaceae</taxon>
        <taxon>Xylanimonas</taxon>
    </lineage>
</organism>
<dbReference type="PANTHER" id="PTHR43132">
    <property type="entry name" value="ARSENICAL RESISTANCE OPERON REPRESSOR ARSR-RELATED"/>
    <property type="match status" value="1"/>
</dbReference>
<protein>
    <submittedName>
        <fullName evidence="5">ArsR family transcriptional regulator</fullName>
    </submittedName>
</protein>
<dbReference type="Proteomes" id="UP000248783">
    <property type="component" value="Unassembled WGS sequence"/>
</dbReference>
<gene>
    <name evidence="5" type="ORF">DNL40_01005</name>
</gene>
<dbReference type="SUPFAM" id="SSF46785">
    <property type="entry name" value="Winged helix' DNA-binding domain"/>
    <property type="match status" value="1"/>
</dbReference>
<dbReference type="InterPro" id="IPR051011">
    <property type="entry name" value="Metal_resp_trans_reg"/>
</dbReference>
<reference evidence="5 6" key="1">
    <citation type="submission" date="2018-06" db="EMBL/GenBank/DDBJ databases">
        <title>Whole genome sequencing of a novel hydrocarbon degrading bacterial strain, PW21 isolated from oil contaminated produced water sample.</title>
        <authorList>
            <person name="Nagkirti P."/>
            <person name="Shaikh A."/>
            <person name="Gowdaman V."/>
            <person name="Engineer A.E."/>
            <person name="Dagar S."/>
            <person name="Dhakephalkar P.K."/>
        </authorList>
    </citation>
    <scope>NUCLEOTIDE SEQUENCE [LARGE SCALE GENOMIC DNA]</scope>
    <source>
        <strain evidence="5 6">PW21</strain>
    </source>
</reference>
<dbReference type="PANTHER" id="PTHR43132:SF6">
    <property type="entry name" value="HTH-TYPE TRANSCRIPTIONAL REPRESSOR CZRA"/>
    <property type="match status" value="1"/>
</dbReference>
<dbReference type="GO" id="GO:0003700">
    <property type="term" value="F:DNA-binding transcription factor activity"/>
    <property type="evidence" value="ECO:0007669"/>
    <property type="project" value="InterPro"/>
</dbReference>
<evidence type="ECO:0000313" key="6">
    <source>
        <dbReference type="Proteomes" id="UP000248783"/>
    </source>
</evidence>
<evidence type="ECO:0000256" key="3">
    <source>
        <dbReference type="ARBA" id="ARBA00023163"/>
    </source>
</evidence>
<keyword evidence="3" id="KW-0804">Transcription</keyword>
<feature type="domain" description="HTH arsR-type" evidence="4">
    <location>
        <begin position="2"/>
        <end position="96"/>
    </location>
</feature>
<name>A0A2W5WXT3_9MICO</name>
<evidence type="ECO:0000256" key="2">
    <source>
        <dbReference type="ARBA" id="ARBA00023125"/>
    </source>
</evidence>
<keyword evidence="6" id="KW-1185">Reference proteome</keyword>
<dbReference type="CDD" id="cd00090">
    <property type="entry name" value="HTH_ARSR"/>
    <property type="match status" value="1"/>
</dbReference>
<dbReference type="SMART" id="SM00418">
    <property type="entry name" value="HTH_ARSR"/>
    <property type="match status" value="1"/>
</dbReference>
<keyword evidence="1" id="KW-0805">Transcription regulation</keyword>
<proteinExistence type="predicted"/>
<dbReference type="GO" id="GO:0003677">
    <property type="term" value="F:DNA binding"/>
    <property type="evidence" value="ECO:0007669"/>
    <property type="project" value="UniProtKB-KW"/>
</dbReference>
<dbReference type="InterPro" id="IPR001845">
    <property type="entry name" value="HTH_ArsR_DNA-bd_dom"/>
</dbReference>
<sequence length="112" mass="11856">MPSDDAVADVADVFALLGDPGRLRILTALLEGPLRVRDLAEAAGVSESGASHALRLLRAHRVVSVQRVGRESHYEIDDTHVRALLQLALDHVGHSVLVHVADEAPAEGGCQG</sequence>
<dbReference type="EMBL" id="QKWH01000001">
    <property type="protein sequence ID" value="PZR55503.1"/>
    <property type="molecule type" value="Genomic_DNA"/>
</dbReference>
<dbReference type="NCBIfam" id="NF033788">
    <property type="entry name" value="HTH_metalloreg"/>
    <property type="match status" value="1"/>
</dbReference>
<keyword evidence="2" id="KW-0238">DNA-binding</keyword>
<dbReference type="AlphaFoldDB" id="A0A2W5WXT3"/>
<comment type="caution">
    <text evidence="5">The sequence shown here is derived from an EMBL/GenBank/DDBJ whole genome shotgun (WGS) entry which is preliminary data.</text>
</comment>
<dbReference type="PRINTS" id="PR00778">
    <property type="entry name" value="HTHARSR"/>
</dbReference>
<dbReference type="Gene3D" id="1.10.10.10">
    <property type="entry name" value="Winged helix-like DNA-binding domain superfamily/Winged helix DNA-binding domain"/>
    <property type="match status" value="1"/>
</dbReference>
<dbReference type="InterPro" id="IPR036390">
    <property type="entry name" value="WH_DNA-bd_sf"/>
</dbReference>
<evidence type="ECO:0000313" key="5">
    <source>
        <dbReference type="EMBL" id="PZR55503.1"/>
    </source>
</evidence>